<comment type="caution">
    <text evidence="3">The sequence shown here is derived from an EMBL/GenBank/DDBJ whole genome shotgun (WGS) entry which is preliminary data.</text>
</comment>
<dbReference type="Pfam" id="PF24098">
    <property type="entry name" value="DUF7380"/>
    <property type="match status" value="1"/>
</dbReference>
<evidence type="ECO:0000313" key="4">
    <source>
        <dbReference type="Proteomes" id="UP000307592"/>
    </source>
</evidence>
<dbReference type="EMBL" id="SBIJ01000023">
    <property type="protein sequence ID" value="TNH42995.1"/>
    <property type="molecule type" value="Genomic_DNA"/>
</dbReference>
<dbReference type="Proteomes" id="UP000307592">
    <property type="component" value="Unassembled WGS sequence"/>
</dbReference>
<dbReference type="InterPro" id="IPR025209">
    <property type="entry name" value="DUF4209"/>
</dbReference>
<feature type="domain" description="DUF7380" evidence="2">
    <location>
        <begin position="5"/>
        <end position="175"/>
    </location>
</feature>
<protein>
    <submittedName>
        <fullName evidence="3">DUF4209 domain-containing protein</fullName>
    </submittedName>
</protein>
<name>A0A5C4RGJ9_PHOLU</name>
<reference evidence="3 4" key="1">
    <citation type="submission" date="2019-01" db="EMBL/GenBank/DDBJ databases">
        <title>Draft genome assembly of Photorhabdus luminescens subsp. sonorensis Caborca.</title>
        <authorList>
            <person name="Duong D.A."/>
            <person name="Espinosa-Artiles P."/>
            <person name="Orozco R.A."/>
            <person name="Molnar I."/>
            <person name="Stock P."/>
        </authorList>
    </citation>
    <scope>NUCLEOTIDE SEQUENCE [LARGE SCALE GENOMIC DNA]</scope>
    <source>
        <strain evidence="3 4">Caborca</strain>
    </source>
</reference>
<evidence type="ECO:0000313" key="3">
    <source>
        <dbReference type="EMBL" id="TNH42995.1"/>
    </source>
</evidence>
<sequence>MEDSLQLARKLFIECNWSYDVSPEDHYGYFSIMSSLQKSAKEMMEAEKTEHSKVLKLLARAASMMLTASSLNEPFTAYFQLVEEGKRSALPEDFSEEDLVFFEDILNDVNEPYLKARLADLLWLLRKPRNPDYARVAIDSYISNVIDDDSWHRGVNECWERATRLCIQIKEFDRLNEIKGKLFSAFLFEYPRSKFMLLWIAGLLDKLNIDNDFKEDIASSLHKKANDLKENGDFYSARSYFELVSKKYQQCSNEKGRLESFIAIAECFELEADSRASDSNMAANSFYENAIQAYRRVPTKHRDTYGIEGKITEIRTKMTISGQASLGEMGMVKTPGIDISEIIKSSIEHVAGKHSPEEALMYFTGLFHGAEYEKLAVSAKKTIQNSFFSNLFESSRMSSDGRIIARTPAMNLRAGEDDPANKAALHRQIHQQFSIQVQLVVEGQIMPALRQLCMEHRVTKELMVSICHDSPIVPNDRVNLLGDALWLGFEYEFGSAIHLLCPQIEHIVRSQLKEVGAHTSNIDKGGIENENGLSTLMELPEAVQVFGENLTFEIKSIFTESLGYNLRNQVAHGLLDDDASSSIATVYAWWMILRLVIRSIIHGNIK</sequence>
<proteinExistence type="predicted"/>
<accession>A0A5C4RGJ9</accession>
<organism evidence="3 4">
    <name type="scientific">Photorhabdus luminescens subsp. sonorensis</name>
    <dbReference type="NCBI Taxonomy" id="1173677"/>
    <lineage>
        <taxon>Bacteria</taxon>
        <taxon>Pseudomonadati</taxon>
        <taxon>Pseudomonadota</taxon>
        <taxon>Gammaproteobacteria</taxon>
        <taxon>Enterobacterales</taxon>
        <taxon>Morganellaceae</taxon>
        <taxon>Photorhabdus</taxon>
    </lineage>
</organism>
<gene>
    <name evidence="3" type="ORF">EP164_13630</name>
</gene>
<dbReference type="RefSeq" id="WP_139656086.1">
    <property type="nucleotide sequence ID" value="NZ_CAWOQH010000146.1"/>
</dbReference>
<dbReference type="Pfam" id="PF13910">
    <property type="entry name" value="DUF4209"/>
    <property type="match status" value="1"/>
</dbReference>
<dbReference type="InterPro" id="IPR055804">
    <property type="entry name" value="DUF7380"/>
</dbReference>
<evidence type="ECO:0000259" key="1">
    <source>
        <dbReference type="Pfam" id="PF13910"/>
    </source>
</evidence>
<dbReference type="AlphaFoldDB" id="A0A5C4RGJ9"/>
<feature type="domain" description="DUF4209" evidence="1">
    <location>
        <begin position="504"/>
        <end position="594"/>
    </location>
</feature>
<evidence type="ECO:0000259" key="2">
    <source>
        <dbReference type="Pfam" id="PF24098"/>
    </source>
</evidence>